<proteinExistence type="inferred from homology"/>
<dbReference type="InterPro" id="IPR020476">
    <property type="entry name" value="Nudix_hydrolase"/>
</dbReference>
<dbReference type="InterPro" id="IPR000086">
    <property type="entry name" value="NUDIX_hydrolase_dom"/>
</dbReference>
<dbReference type="GO" id="GO:0044716">
    <property type="term" value="F:8-oxo-GDP phosphatase activity"/>
    <property type="evidence" value="ECO:0007669"/>
    <property type="project" value="TreeGrafter"/>
</dbReference>
<feature type="binding site" evidence="18">
    <location>
        <position position="58"/>
    </location>
    <ligand>
        <name>Mg(2+)</name>
        <dbReference type="ChEBI" id="CHEBI:18420"/>
    </ligand>
</feature>
<dbReference type="eggNOG" id="COG0494">
    <property type="taxonomic scope" value="Bacteria"/>
</dbReference>
<feature type="binding site" evidence="18">
    <location>
        <position position="38"/>
    </location>
    <ligand>
        <name>Mg(2+)</name>
        <dbReference type="ChEBI" id="CHEBI:18420"/>
    </ligand>
</feature>
<evidence type="ECO:0000256" key="1">
    <source>
        <dbReference type="ARBA" id="ARBA00001946"/>
    </source>
</evidence>
<dbReference type="InterPro" id="IPR029119">
    <property type="entry name" value="MutY_C"/>
</dbReference>
<dbReference type="SUPFAM" id="SSF55811">
    <property type="entry name" value="Nudix"/>
    <property type="match status" value="1"/>
</dbReference>
<dbReference type="PRINTS" id="PR00502">
    <property type="entry name" value="NUDIXFAMILY"/>
</dbReference>
<feature type="binding site" evidence="17">
    <location>
        <begin position="35"/>
        <end position="38"/>
    </location>
    <ligand>
        <name>8-oxo-dGTP</name>
        <dbReference type="ChEBI" id="CHEBI:77896"/>
    </ligand>
</feature>
<evidence type="ECO:0000256" key="12">
    <source>
        <dbReference type="ARBA" id="ARBA00038905"/>
    </source>
</evidence>
<evidence type="ECO:0000256" key="2">
    <source>
        <dbReference type="ARBA" id="ARBA00005582"/>
    </source>
</evidence>
<dbReference type="GO" id="GO:0006260">
    <property type="term" value="P:DNA replication"/>
    <property type="evidence" value="ECO:0007669"/>
    <property type="project" value="UniProtKB-KW"/>
</dbReference>
<evidence type="ECO:0000313" key="20">
    <source>
        <dbReference type="EMBL" id="OEF24970.1"/>
    </source>
</evidence>
<keyword evidence="3" id="KW-0515">Mutator protein</keyword>
<dbReference type="GO" id="GO:0008413">
    <property type="term" value="F:8-oxo-7,8-dihydroguanosine triphosphate pyrophosphatase activity"/>
    <property type="evidence" value="ECO:0007669"/>
    <property type="project" value="InterPro"/>
</dbReference>
<comment type="cofactor">
    <cofactor evidence="1 18">
        <name>Mg(2+)</name>
        <dbReference type="ChEBI" id="CHEBI:18420"/>
    </cofactor>
</comment>
<organism evidence="20 21">
    <name type="scientific">Vibrio rumoiensis 1S-45</name>
    <dbReference type="NCBI Taxonomy" id="1188252"/>
    <lineage>
        <taxon>Bacteria</taxon>
        <taxon>Pseudomonadati</taxon>
        <taxon>Pseudomonadota</taxon>
        <taxon>Gammaproteobacteria</taxon>
        <taxon>Vibrionales</taxon>
        <taxon>Vibrionaceae</taxon>
        <taxon>Vibrio</taxon>
    </lineage>
</organism>
<evidence type="ECO:0000256" key="5">
    <source>
        <dbReference type="ARBA" id="ARBA00022723"/>
    </source>
</evidence>
<evidence type="ECO:0000256" key="16">
    <source>
        <dbReference type="ARBA" id="ARBA00042798"/>
    </source>
</evidence>
<comment type="caution">
    <text evidence="20">The sequence shown here is derived from an EMBL/GenBank/DDBJ whole genome shotgun (WGS) entry which is preliminary data.</text>
</comment>
<dbReference type="NCBIfam" id="TIGR00586">
    <property type="entry name" value="mutt"/>
    <property type="match status" value="1"/>
</dbReference>
<dbReference type="Gene3D" id="3.90.79.10">
    <property type="entry name" value="Nucleoside Triphosphate Pyrophosphohydrolase"/>
    <property type="match status" value="1"/>
</dbReference>
<dbReference type="InterPro" id="IPR020084">
    <property type="entry name" value="NUDIX_hydrolase_CS"/>
</dbReference>
<dbReference type="PANTHER" id="PTHR47707:SF1">
    <property type="entry name" value="NUDIX HYDROLASE FAMILY PROTEIN"/>
    <property type="match status" value="1"/>
</dbReference>
<dbReference type="PROSITE" id="PS51462">
    <property type="entry name" value="NUDIX"/>
    <property type="match status" value="1"/>
</dbReference>
<dbReference type="STRING" id="1188252.A1QC_01575"/>
<keyword evidence="5 18" id="KW-0479">Metal-binding</keyword>
<evidence type="ECO:0000256" key="6">
    <source>
        <dbReference type="ARBA" id="ARBA00022763"/>
    </source>
</evidence>
<keyword evidence="21" id="KW-1185">Reference proteome</keyword>
<evidence type="ECO:0000256" key="10">
    <source>
        <dbReference type="ARBA" id="ARBA00035861"/>
    </source>
</evidence>
<dbReference type="Proteomes" id="UP000094070">
    <property type="component" value="Unassembled WGS sequence"/>
</dbReference>
<evidence type="ECO:0000256" key="11">
    <source>
        <dbReference type="ARBA" id="ARBA00036904"/>
    </source>
</evidence>
<evidence type="ECO:0000256" key="9">
    <source>
        <dbReference type="ARBA" id="ARBA00023204"/>
    </source>
</evidence>
<dbReference type="CDD" id="cd03425">
    <property type="entry name" value="NUDIX_MutT_NudA_like"/>
    <property type="match status" value="1"/>
</dbReference>
<comment type="catalytic activity">
    <reaction evidence="10">
        <text>8-oxo-dGTP + H2O = 8-oxo-dGMP + diphosphate + H(+)</text>
        <dbReference type="Rhea" id="RHEA:31575"/>
        <dbReference type="ChEBI" id="CHEBI:15377"/>
        <dbReference type="ChEBI" id="CHEBI:15378"/>
        <dbReference type="ChEBI" id="CHEBI:33019"/>
        <dbReference type="ChEBI" id="CHEBI:63224"/>
        <dbReference type="ChEBI" id="CHEBI:77896"/>
        <dbReference type="EC" id="3.6.1.55"/>
    </reaction>
</comment>
<dbReference type="PROSITE" id="PS00893">
    <property type="entry name" value="NUDIX_BOX"/>
    <property type="match status" value="1"/>
</dbReference>
<feature type="binding site" evidence="17">
    <location>
        <position position="120"/>
    </location>
    <ligand>
        <name>8-oxo-dGTP</name>
        <dbReference type="ChEBI" id="CHEBI:77896"/>
    </ligand>
</feature>
<evidence type="ECO:0000259" key="19">
    <source>
        <dbReference type="PROSITE" id="PS51462"/>
    </source>
</evidence>
<feature type="binding site" evidence="17">
    <location>
        <position position="29"/>
    </location>
    <ligand>
        <name>8-oxo-dGTP</name>
        <dbReference type="ChEBI" id="CHEBI:77896"/>
    </ligand>
</feature>
<evidence type="ECO:0000313" key="21">
    <source>
        <dbReference type="Proteomes" id="UP000094070"/>
    </source>
</evidence>
<dbReference type="GO" id="GO:0006281">
    <property type="term" value="P:DNA repair"/>
    <property type="evidence" value="ECO:0007669"/>
    <property type="project" value="UniProtKB-KW"/>
</dbReference>
<evidence type="ECO:0000256" key="7">
    <source>
        <dbReference type="ARBA" id="ARBA00022801"/>
    </source>
</evidence>
<keyword evidence="7" id="KW-0378">Hydrolase</keyword>
<evidence type="ECO:0000256" key="3">
    <source>
        <dbReference type="ARBA" id="ARBA00022457"/>
    </source>
</evidence>
<sequence>MTRLHIVAAIILNADKDQIFITKRPAKLHKGGFWEFPGGKVEESESAQQGLVRELQEEIDITATQMTLFEHFDFDYPEKSLTFDFFVVSDFNGQPYGKEGQEGQWVAIGELKNYSFPEANVPVLEKVIACFAASTLG</sequence>
<feature type="domain" description="Nudix hydrolase" evidence="19">
    <location>
        <begin position="2"/>
        <end position="129"/>
    </location>
</feature>
<keyword evidence="9" id="KW-0234">DNA repair</keyword>
<comment type="similarity">
    <text evidence="2">Belongs to the Nudix hydrolase family.</text>
</comment>
<evidence type="ECO:0000256" key="8">
    <source>
        <dbReference type="ARBA" id="ARBA00022842"/>
    </source>
</evidence>
<dbReference type="RefSeq" id="WP_017026119.1">
    <property type="nucleotide sequence ID" value="NZ_AJYK02000071.1"/>
</dbReference>
<dbReference type="Pfam" id="PF14815">
    <property type="entry name" value="NUDIX_4"/>
    <property type="match status" value="1"/>
</dbReference>
<dbReference type="EC" id="3.6.1.55" evidence="12"/>
<dbReference type="EMBL" id="AJYK02000071">
    <property type="protein sequence ID" value="OEF24970.1"/>
    <property type="molecule type" value="Genomic_DNA"/>
</dbReference>
<dbReference type="AlphaFoldDB" id="A0A1E5E1F0"/>
<keyword evidence="4" id="KW-0235">DNA replication</keyword>
<reference evidence="20 21" key="1">
    <citation type="journal article" date="2012" name="Science">
        <title>Ecological populations of bacteria act as socially cohesive units of antibiotic production and resistance.</title>
        <authorList>
            <person name="Cordero O.X."/>
            <person name="Wildschutte H."/>
            <person name="Kirkup B."/>
            <person name="Proehl S."/>
            <person name="Ngo L."/>
            <person name="Hussain F."/>
            <person name="Le Roux F."/>
            <person name="Mincer T."/>
            <person name="Polz M.F."/>
        </authorList>
    </citation>
    <scope>NUCLEOTIDE SEQUENCE [LARGE SCALE GENOMIC DNA]</scope>
    <source>
        <strain evidence="20 21">1S-45</strain>
    </source>
</reference>
<evidence type="ECO:0000256" key="17">
    <source>
        <dbReference type="PIRSR" id="PIRSR603561-1"/>
    </source>
</evidence>
<dbReference type="GO" id="GO:0046872">
    <property type="term" value="F:metal ion binding"/>
    <property type="evidence" value="ECO:0007669"/>
    <property type="project" value="UniProtKB-KW"/>
</dbReference>
<feature type="binding site" evidence="17">
    <location>
        <position position="24"/>
    </location>
    <ligand>
        <name>8-oxo-dGTP</name>
        <dbReference type="ChEBI" id="CHEBI:77896"/>
    </ligand>
</feature>
<evidence type="ECO:0000256" key="14">
    <source>
        <dbReference type="ARBA" id="ARBA00041592"/>
    </source>
</evidence>
<evidence type="ECO:0000256" key="13">
    <source>
        <dbReference type="ARBA" id="ARBA00040794"/>
    </source>
</evidence>
<keyword evidence="8 18" id="KW-0460">Magnesium</keyword>
<dbReference type="GO" id="GO:0044715">
    <property type="term" value="F:8-oxo-dGDP phosphatase activity"/>
    <property type="evidence" value="ECO:0007669"/>
    <property type="project" value="TreeGrafter"/>
</dbReference>
<protein>
    <recommendedName>
        <fullName evidence="13">8-oxo-dGTP diphosphatase</fullName>
        <ecNumber evidence="12">3.6.1.55</ecNumber>
    </recommendedName>
    <alternativeName>
        <fullName evidence="16">7,8-dihydro-8-oxoguanine-triphosphatase</fullName>
    </alternativeName>
    <alternativeName>
        <fullName evidence="15">Mutator protein MutT</fullName>
    </alternativeName>
    <alternativeName>
        <fullName evidence="14">dGTP pyrophosphohydrolase</fullName>
    </alternativeName>
</protein>
<dbReference type="InterPro" id="IPR047127">
    <property type="entry name" value="MutT-like"/>
</dbReference>
<gene>
    <name evidence="20" type="ORF">A1QC_01575</name>
</gene>
<dbReference type="InterPro" id="IPR003561">
    <property type="entry name" value="Mutator_MutT"/>
</dbReference>
<dbReference type="GO" id="GO:0035539">
    <property type="term" value="F:8-oxo-7,8-dihydrodeoxyguanosine triphosphate pyrophosphatase activity"/>
    <property type="evidence" value="ECO:0007669"/>
    <property type="project" value="UniProtKB-EC"/>
</dbReference>
<evidence type="ECO:0000256" key="18">
    <source>
        <dbReference type="PIRSR" id="PIRSR603561-2"/>
    </source>
</evidence>
<comment type="catalytic activity">
    <reaction evidence="11">
        <text>8-oxo-GTP + H2O = 8-oxo-GMP + diphosphate + H(+)</text>
        <dbReference type="Rhea" id="RHEA:67616"/>
        <dbReference type="ChEBI" id="CHEBI:15377"/>
        <dbReference type="ChEBI" id="CHEBI:15378"/>
        <dbReference type="ChEBI" id="CHEBI:33019"/>
        <dbReference type="ChEBI" id="CHEBI:143553"/>
        <dbReference type="ChEBI" id="CHEBI:145694"/>
    </reaction>
</comment>
<evidence type="ECO:0000256" key="4">
    <source>
        <dbReference type="ARBA" id="ARBA00022705"/>
    </source>
</evidence>
<keyword evidence="6" id="KW-0227">DNA damage</keyword>
<dbReference type="FunFam" id="3.90.79.10:FF:000014">
    <property type="entry name" value="8-oxo-dGTP diphosphatase MutT"/>
    <property type="match status" value="1"/>
</dbReference>
<dbReference type="PANTHER" id="PTHR47707">
    <property type="entry name" value="8-OXO-DGTP DIPHOSPHATASE"/>
    <property type="match status" value="1"/>
</dbReference>
<evidence type="ECO:0000256" key="15">
    <source>
        <dbReference type="ARBA" id="ARBA00041979"/>
    </source>
</evidence>
<dbReference type="InterPro" id="IPR015797">
    <property type="entry name" value="NUDIX_hydrolase-like_dom_sf"/>
</dbReference>
<dbReference type="OrthoDB" id="9810648at2"/>
<name>A0A1E5E1F0_9VIBR</name>
<accession>A0A1E5E1F0</accession>